<gene>
    <name evidence="7" type="primary">modA</name>
    <name evidence="7" type="ORF">HRbin22_01492</name>
</gene>
<dbReference type="CDD" id="cd13539">
    <property type="entry name" value="PBP2_AvModA"/>
    <property type="match status" value="1"/>
</dbReference>
<dbReference type="InterPro" id="IPR044084">
    <property type="entry name" value="AvModA-like_subst-bd"/>
</dbReference>
<feature type="chain" id="PRO_5014117703" evidence="6">
    <location>
        <begin position="22"/>
        <end position="286"/>
    </location>
</feature>
<feature type="binding site" evidence="5">
    <location>
        <position position="204"/>
    </location>
    <ligand>
        <name>molybdate</name>
        <dbReference type="ChEBI" id="CHEBI:36264"/>
    </ligand>
</feature>
<dbReference type="Pfam" id="PF13531">
    <property type="entry name" value="SBP_bac_11"/>
    <property type="match status" value="1"/>
</dbReference>
<dbReference type="GO" id="GO:0046872">
    <property type="term" value="F:metal ion binding"/>
    <property type="evidence" value="ECO:0007669"/>
    <property type="project" value="UniProtKB-KW"/>
</dbReference>
<dbReference type="SUPFAM" id="SSF53850">
    <property type="entry name" value="Periplasmic binding protein-like II"/>
    <property type="match status" value="1"/>
</dbReference>
<feature type="signal peptide" evidence="6">
    <location>
        <begin position="1"/>
        <end position="21"/>
    </location>
</feature>
<reference evidence="8" key="1">
    <citation type="submission" date="2017-09" db="EMBL/GenBank/DDBJ databases">
        <title>Metaegenomics of thermophilic ammonia-oxidizing enrichment culture.</title>
        <authorList>
            <person name="Kato S."/>
            <person name="Suzuki K."/>
        </authorList>
    </citation>
    <scope>NUCLEOTIDE SEQUENCE [LARGE SCALE GENOMIC DNA]</scope>
</reference>
<evidence type="ECO:0000256" key="1">
    <source>
        <dbReference type="ARBA" id="ARBA00009175"/>
    </source>
</evidence>
<organism evidence="7 8">
    <name type="scientific">Candidatus Thermoflexus japonica</name>
    <dbReference type="NCBI Taxonomy" id="2035417"/>
    <lineage>
        <taxon>Bacteria</taxon>
        <taxon>Bacillati</taxon>
        <taxon>Chloroflexota</taxon>
        <taxon>Thermoflexia</taxon>
        <taxon>Thermoflexales</taxon>
        <taxon>Thermoflexaceae</taxon>
        <taxon>Thermoflexus</taxon>
    </lineage>
</organism>
<dbReference type="AlphaFoldDB" id="A0A2H5Y738"/>
<dbReference type="PANTHER" id="PTHR30632">
    <property type="entry name" value="MOLYBDATE-BINDING PERIPLASMIC PROTEIN"/>
    <property type="match status" value="1"/>
</dbReference>
<evidence type="ECO:0000256" key="5">
    <source>
        <dbReference type="PIRSR" id="PIRSR004846-1"/>
    </source>
</evidence>
<keyword evidence="2 5" id="KW-0500">Molybdenum</keyword>
<dbReference type="PANTHER" id="PTHR30632:SF14">
    <property type="entry name" value="TUNGSTATE_MOLYBDATE_CHROMATE-BINDING PROTEIN MODA"/>
    <property type="match status" value="1"/>
</dbReference>
<evidence type="ECO:0000256" key="3">
    <source>
        <dbReference type="ARBA" id="ARBA00022723"/>
    </source>
</evidence>
<dbReference type="GO" id="GO:1901359">
    <property type="term" value="F:tungstate binding"/>
    <property type="evidence" value="ECO:0007669"/>
    <property type="project" value="UniProtKB-ARBA"/>
</dbReference>
<dbReference type="PROSITE" id="PS51257">
    <property type="entry name" value="PROKAR_LIPOPROTEIN"/>
    <property type="match status" value="1"/>
</dbReference>
<dbReference type="Proteomes" id="UP000236642">
    <property type="component" value="Unassembled WGS sequence"/>
</dbReference>
<proteinExistence type="inferred from homology"/>
<evidence type="ECO:0000256" key="4">
    <source>
        <dbReference type="ARBA" id="ARBA00022729"/>
    </source>
</evidence>
<evidence type="ECO:0000313" key="7">
    <source>
        <dbReference type="EMBL" id="GBD09243.1"/>
    </source>
</evidence>
<comment type="caution">
    <text evidence="7">The sequence shown here is derived from an EMBL/GenBank/DDBJ whole genome shotgun (WGS) entry which is preliminary data.</text>
</comment>
<protein>
    <submittedName>
        <fullName evidence="7">Molybdate-binding periplasmic protein</fullName>
    </submittedName>
</protein>
<dbReference type="NCBIfam" id="TIGR01256">
    <property type="entry name" value="modA"/>
    <property type="match status" value="1"/>
</dbReference>
<dbReference type="GO" id="GO:0015689">
    <property type="term" value="P:molybdate ion transport"/>
    <property type="evidence" value="ECO:0007669"/>
    <property type="project" value="InterPro"/>
</dbReference>
<feature type="binding site" evidence="5">
    <location>
        <position position="95"/>
    </location>
    <ligand>
        <name>molybdate</name>
        <dbReference type="ChEBI" id="CHEBI:36264"/>
    </ligand>
</feature>
<comment type="similarity">
    <text evidence="1">Belongs to the bacterial solute-binding protein ModA family.</text>
</comment>
<sequence length="286" mass="31064">MRRTVLGRIFVLVLIVSLVTACGGAATPSAPGAQRTSAASGSTATLAPRVTGEIIVFADELIVAAAADLRMTMEELVRVYQARTGIRVIVSYGSSGQLTQQIESGAPFDVFLSADWGYIERLRRGGHTVPGTEQRYARGRLALVTSPKFPRALHSLSDLRDPAIRYLAIANPDHAPYGRAARQALERSGLWEALQPKIVFGENILQTFQFVQTGQADAGLVALALALPGDMPWALIPQELHEPIDQGLAALRRTSREPTARDFIAFVLSDEGQEILRRYGFESPSR</sequence>
<dbReference type="Gene3D" id="3.40.190.10">
    <property type="entry name" value="Periplasmic binding protein-like II"/>
    <property type="match status" value="2"/>
</dbReference>
<keyword evidence="4 6" id="KW-0732">Signal</keyword>
<dbReference type="FunFam" id="3.40.190.10:FF:000035">
    <property type="entry name" value="Molybdate ABC transporter substrate-binding protein"/>
    <property type="match status" value="1"/>
</dbReference>
<evidence type="ECO:0000313" key="8">
    <source>
        <dbReference type="Proteomes" id="UP000236642"/>
    </source>
</evidence>
<dbReference type="InterPro" id="IPR050682">
    <property type="entry name" value="ModA/WtpA"/>
</dbReference>
<accession>A0A2H5Y738</accession>
<name>A0A2H5Y738_9CHLR</name>
<evidence type="ECO:0000256" key="2">
    <source>
        <dbReference type="ARBA" id="ARBA00022505"/>
    </source>
</evidence>
<dbReference type="GO" id="GO:0030973">
    <property type="term" value="F:molybdate ion binding"/>
    <property type="evidence" value="ECO:0007669"/>
    <property type="project" value="InterPro"/>
</dbReference>
<evidence type="ECO:0000256" key="6">
    <source>
        <dbReference type="SAM" id="SignalP"/>
    </source>
</evidence>
<keyword evidence="3 5" id="KW-0479">Metal-binding</keyword>
<dbReference type="PIRSF" id="PIRSF004846">
    <property type="entry name" value="ModA"/>
    <property type="match status" value="1"/>
</dbReference>
<dbReference type="EMBL" id="BEHY01000032">
    <property type="protein sequence ID" value="GBD09243.1"/>
    <property type="molecule type" value="Genomic_DNA"/>
</dbReference>
<dbReference type="InterPro" id="IPR005950">
    <property type="entry name" value="ModA"/>
</dbReference>